<proteinExistence type="inferred from homology"/>
<gene>
    <name evidence="9" type="ORF">KDI_21340</name>
</gene>
<feature type="transmembrane region" description="Helical" evidence="7">
    <location>
        <begin position="208"/>
        <end position="227"/>
    </location>
</feature>
<dbReference type="OrthoDB" id="9804439at2"/>
<sequence length="302" mass="33422">MVVAGRSIYAGKRERAHLLKGLLFISPWIVGFSFFVLYPTIYSFVISFFRYSGIQPPVWLGWQNYIRLFTDPLVGMSVQNTLFYAALAVPIGLIISILLALAMHREVKEVSLYRTALYLPSIIPVFALSFIFIVLINPQYGLVNSLLGRFGVPQMDYLSDPTGAKVVMVVMAQLGAGNAALIFLAGLNGIPKTLYEAARIDGSSHLGCFLRITLPLLSPAILFNLITGVSGGLQVFQQAYIMTAGGPANGTLFYMYYLYRNAFSYAQLGYACALAVMLFLFGLVLALLLYWFSQRFVNYDAS</sequence>
<keyword evidence="6 7" id="KW-0472">Membrane</keyword>
<dbReference type="GO" id="GO:0005886">
    <property type="term" value="C:plasma membrane"/>
    <property type="evidence" value="ECO:0007669"/>
    <property type="project" value="UniProtKB-SubCell"/>
</dbReference>
<keyword evidence="5 7" id="KW-1133">Transmembrane helix</keyword>
<protein>
    <submittedName>
        <fullName evidence="9">Sugar ABC transporter permease</fullName>
    </submittedName>
</protein>
<evidence type="ECO:0000259" key="8">
    <source>
        <dbReference type="PROSITE" id="PS50928"/>
    </source>
</evidence>
<dbReference type="PROSITE" id="PS50928">
    <property type="entry name" value="ABC_TM1"/>
    <property type="match status" value="1"/>
</dbReference>
<evidence type="ECO:0000256" key="7">
    <source>
        <dbReference type="RuleBase" id="RU363032"/>
    </source>
</evidence>
<evidence type="ECO:0000256" key="3">
    <source>
        <dbReference type="ARBA" id="ARBA00022475"/>
    </source>
</evidence>
<dbReference type="SUPFAM" id="SSF161098">
    <property type="entry name" value="MetI-like"/>
    <property type="match status" value="1"/>
</dbReference>
<dbReference type="InterPro" id="IPR000515">
    <property type="entry name" value="MetI-like"/>
</dbReference>
<comment type="caution">
    <text evidence="9">The sequence shown here is derived from an EMBL/GenBank/DDBJ whole genome shotgun (WGS) entry which is preliminary data.</text>
</comment>
<accession>A0A5A5TAP2</accession>
<dbReference type="PANTHER" id="PTHR30193">
    <property type="entry name" value="ABC TRANSPORTER PERMEASE PROTEIN"/>
    <property type="match status" value="1"/>
</dbReference>
<evidence type="ECO:0000256" key="2">
    <source>
        <dbReference type="ARBA" id="ARBA00022448"/>
    </source>
</evidence>
<feature type="transmembrane region" description="Helical" evidence="7">
    <location>
        <begin position="82"/>
        <end position="103"/>
    </location>
</feature>
<keyword evidence="4 7" id="KW-0812">Transmembrane</keyword>
<comment type="similarity">
    <text evidence="7">Belongs to the binding-protein-dependent transport system permease family.</text>
</comment>
<organism evidence="9 10">
    <name type="scientific">Dictyobacter arantiisoli</name>
    <dbReference type="NCBI Taxonomy" id="2014874"/>
    <lineage>
        <taxon>Bacteria</taxon>
        <taxon>Bacillati</taxon>
        <taxon>Chloroflexota</taxon>
        <taxon>Ktedonobacteria</taxon>
        <taxon>Ktedonobacterales</taxon>
        <taxon>Dictyobacteraceae</taxon>
        <taxon>Dictyobacter</taxon>
    </lineage>
</organism>
<dbReference type="GO" id="GO:0055085">
    <property type="term" value="P:transmembrane transport"/>
    <property type="evidence" value="ECO:0007669"/>
    <property type="project" value="InterPro"/>
</dbReference>
<dbReference type="InterPro" id="IPR051393">
    <property type="entry name" value="ABC_transporter_permease"/>
</dbReference>
<dbReference type="Gene3D" id="1.10.3720.10">
    <property type="entry name" value="MetI-like"/>
    <property type="match status" value="1"/>
</dbReference>
<keyword evidence="3" id="KW-1003">Cell membrane</keyword>
<dbReference type="Pfam" id="PF00528">
    <property type="entry name" value="BPD_transp_1"/>
    <property type="match status" value="1"/>
</dbReference>
<dbReference type="PANTHER" id="PTHR30193:SF1">
    <property type="entry name" value="ABC TRANSPORTER PERMEASE PROTEIN YESP-RELATED"/>
    <property type="match status" value="1"/>
</dbReference>
<evidence type="ECO:0000256" key="4">
    <source>
        <dbReference type="ARBA" id="ARBA00022692"/>
    </source>
</evidence>
<feature type="transmembrane region" description="Helical" evidence="7">
    <location>
        <begin position="239"/>
        <end position="259"/>
    </location>
</feature>
<comment type="subcellular location">
    <subcellularLocation>
        <location evidence="1 7">Cell membrane</location>
        <topology evidence="1 7">Multi-pass membrane protein</topology>
    </subcellularLocation>
</comment>
<feature type="transmembrane region" description="Helical" evidence="7">
    <location>
        <begin position="115"/>
        <end position="136"/>
    </location>
</feature>
<feature type="transmembrane region" description="Helical" evidence="7">
    <location>
        <begin position="271"/>
        <end position="292"/>
    </location>
</feature>
<feature type="transmembrane region" description="Helical" evidence="7">
    <location>
        <begin position="21"/>
        <end position="49"/>
    </location>
</feature>
<feature type="transmembrane region" description="Helical" evidence="7">
    <location>
        <begin position="166"/>
        <end position="187"/>
    </location>
</feature>
<evidence type="ECO:0000256" key="5">
    <source>
        <dbReference type="ARBA" id="ARBA00022989"/>
    </source>
</evidence>
<name>A0A5A5TAP2_9CHLR</name>
<dbReference type="InterPro" id="IPR035906">
    <property type="entry name" value="MetI-like_sf"/>
</dbReference>
<evidence type="ECO:0000313" key="10">
    <source>
        <dbReference type="Proteomes" id="UP000322530"/>
    </source>
</evidence>
<keyword evidence="2 7" id="KW-0813">Transport</keyword>
<evidence type="ECO:0000256" key="6">
    <source>
        <dbReference type="ARBA" id="ARBA00023136"/>
    </source>
</evidence>
<evidence type="ECO:0000313" key="9">
    <source>
        <dbReference type="EMBL" id="GCF08570.1"/>
    </source>
</evidence>
<dbReference type="Proteomes" id="UP000322530">
    <property type="component" value="Unassembled WGS sequence"/>
</dbReference>
<dbReference type="EMBL" id="BIXY01000026">
    <property type="protein sequence ID" value="GCF08570.1"/>
    <property type="molecule type" value="Genomic_DNA"/>
</dbReference>
<dbReference type="CDD" id="cd06261">
    <property type="entry name" value="TM_PBP2"/>
    <property type="match status" value="1"/>
</dbReference>
<feature type="domain" description="ABC transmembrane type-1" evidence="8">
    <location>
        <begin position="78"/>
        <end position="289"/>
    </location>
</feature>
<dbReference type="AlphaFoldDB" id="A0A5A5TAP2"/>
<keyword evidence="10" id="KW-1185">Reference proteome</keyword>
<reference evidence="9 10" key="1">
    <citation type="submission" date="2019-01" db="EMBL/GenBank/DDBJ databases">
        <title>Draft genome sequence of Dictyobacter sp. Uno17.</title>
        <authorList>
            <person name="Wang C.M."/>
            <person name="Zheng Y."/>
            <person name="Sakai Y."/>
            <person name="Abe K."/>
            <person name="Yokota A."/>
            <person name="Yabe S."/>
        </authorList>
    </citation>
    <scope>NUCLEOTIDE SEQUENCE [LARGE SCALE GENOMIC DNA]</scope>
    <source>
        <strain evidence="9 10">Uno17</strain>
    </source>
</reference>
<evidence type="ECO:0000256" key="1">
    <source>
        <dbReference type="ARBA" id="ARBA00004651"/>
    </source>
</evidence>